<dbReference type="AlphaFoldDB" id="A0A1Y2FDY9"/>
<dbReference type="Gene3D" id="3.30.56.10">
    <property type="match status" value="2"/>
</dbReference>
<name>A0A1Y2FDY9_PROLT</name>
<dbReference type="InterPro" id="IPR009061">
    <property type="entry name" value="DNA-bd_dom_put_sf"/>
</dbReference>
<keyword evidence="6" id="KW-0963">Cytoplasm</keyword>
<proteinExistence type="inferred from homology"/>
<dbReference type="InterPro" id="IPR020825">
    <property type="entry name" value="Phe-tRNA_synthase-like_B3/B4"/>
</dbReference>
<evidence type="ECO:0000256" key="1">
    <source>
        <dbReference type="ARBA" id="ARBA00001946"/>
    </source>
</evidence>
<dbReference type="InterPro" id="IPR045864">
    <property type="entry name" value="aa-tRNA-synth_II/BPL/LPL"/>
</dbReference>
<keyword evidence="10" id="KW-0067">ATP-binding</keyword>
<evidence type="ECO:0000256" key="8">
    <source>
        <dbReference type="ARBA" id="ARBA00022723"/>
    </source>
</evidence>
<evidence type="ECO:0000256" key="13">
    <source>
        <dbReference type="ARBA" id="ARBA00023146"/>
    </source>
</evidence>
<comment type="similarity">
    <text evidence="3">Belongs to the phenylalanyl-tRNA synthetase beta subunit family. Type 2 subfamily.</text>
</comment>
<dbReference type="GO" id="GO:0004826">
    <property type="term" value="F:phenylalanine-tRNA ligase activity"/>
    <property type="evidence" value="ECO:0007669"/>
    <property type="project" value="UniProtKB-EC"/>
</dbReference>
<dbReference type="STRING" id="56484.A0A1Y2FDY9"/>
<keyword evidence="12" id="KW-0648">Protein biosynthesis</keyword>
<dbReference type="InterPro" id="IPR005147">
    <property type="entry name" value="tRNA_synthase_B5-dom"/>
</dbReference>
<dbReference type="CDD" id="cd00769">
    <property type="entry name" value="PheRS_beta_core"/>
    <property type="match status" value="1"/>
</dbReference>
<evidence type="ECO:0000256" key="15">
    <source>
        <dbReference type="ARBA" id="ARBA00049255"/>
    </source>
</evidence>
<accession>A0A1Y2FDY9</accession>
<comment type="caution">
    <text evidence="17">The sequence shown here is derived from an EMBL/GenBank/DDBJ whole genome shotgun (WGS) entry which is preliminary data.</text>
</comment>
<evidence type="ECO:0000313" key="17">
    <source>
        <dbReference type="EMBL" id="ORY82123.1"/>
    </source>
</evidence>
<dbReference type="PANTHER" id="PTHR10947:SF0">
    <property type="entry name" value="PHENYLALANINE--TRNA LIGASE BETA SUBUNIT"/>
    <property type="match status" value="1"/>
</dbReference>
<keyword evidence="18" id="KW-1185">Reference proteome</keyword>
<dbReference type="GO" id="GO:0009328">
    <property type="term" value="C:phenylalanine-tRNA ligase complex"/>
    <property type="evidence" value="ECO:0007669"/>
    <property type="project" value="TreeGrafter"/>
</dbReference>
<dbReference type="InterPro" id="IPR004531">
    <property type="entry name" value="Phe-tRNA-synth_IIc_bsu_arc_euk"/>
</dbReference>
<evidence type="ECO:0000256" key="9">
    <source>
        <dbReference type="ARBA" id="ARBA00022741"/>
    </source>
</evidence>
<protein>
    <recommendedName>
        <fullName evidence="5">phenylalanine--tRNA ligase</fullName>
        <ecNumber evidence="5">6.1.1.20</ecNumber>
    </recommendedName>
    <alternativeName>
        <fullName evidence="14">Phenylalanyl-tRNA synthetase beta subunit</fullName>
    </alternativeName>
</protein>
<evidence type="ECO:0000256" key="6">
    <source>
        <dbReference type="ARBA" id="ARBA00022490"/>
    </source>
</evidence>
<comment type="subunit">
    <text evidence="4">Tetramer of two alpha and two beta subunits.</text>
</comment>
<keyword evidence="7" id="KW-0436">Ligase</keyword>
<dbReference type="FunFam" id="3.30.56.10:FF:000004">
    <property type="entry name" value="Phenylalanyl-tRNA synthetase, beta subunit"/>
    <property type="match status" value="1"/>
</dbReference>
<dbReference type="OrthoDB" id="1698572at2759"/>
<dbReference type="InterPro" id="IPR045060">
    <property type="entry name" value="Phe-tRNA-ligase_IIc_bsu"/>
</dbReference>
<dbReference type="SUPFAM" id="SSF46955">
    <property type="entry name" value="Putative DNA-binding domain"/>
    <property type="match status" value="2"/>
</dbReference>
<organism evidence="17 18">
    <name type="scientific">Protomyces lactucae-debilis</name>
    <dbReference type="NCBI Taxonomy" id="2754530"/>
    <lineage>
        <taxon>Eukaryota</taxon>
        <taxon>Fungi</taxon>
        <taxon>Dikarya</taxon>
        <taxon>Ascomycota</taxon>
        <taxon>Taphrinomycotina</taxon>
        <taxon>Taphrinomycetes</taxon>
        <taxon>Taphrinales</taxon>
        <taxon>Protomycetaceae</taxon>
        <taxon>Protomyces</taxon>
    </lineage>
</organism>
<dbReference type="OMA" id="FPGRCAN"/>
<dbReference type="SUPFAM" id="SSF55681">
    <property type="entry name" value="Class II aaRS and biotin synthetases"/>
    <property type="match status" value="1"/>
</dbReference>
<dbReference type="EMBL" id="MCFI01000010">
    <property type="protein sequence ID" value="ORY82123.1"/>
    <property type="molecule type" value="Genomic_DNA"/>
</dbReference>
<sequence length="590" mass="66170">MPVVTLDKADLYDRLGKQYSKEEFDQLCFEFGIELEEDSEDEPPVLVDGVPERATLKIDIPANRYDLLCLEGIALALNIFLEREKVPQYKLVDPPSGKHVLTIHPDTESLRPYAAAAVLRGVKLDKRRYESFIALQDKLHANLCRGRSLVAIGTHDLSTIQGPFTYEAPKPEDIHFVPLNQSEEMDGNRLMEFYSGHRVLSKFLPLIRDSPVYPVIYDANRTVCSLPPIINSNHSKITLDARDIFIECTATDKTKLEVVLNIVVAMFSQYAEQPFTVEPVEIRSEHNGCSRITPSIAARKHMAEVSYINSCTGLSQTPETICKQLSRMSMEAVVSGDDTVEVSVPCTRADILHQCDIMEDVAIAYGYNNLKKTFPNVATVGQPLPLGKLTDLIRREVAMAGFTECMPLILCSREENFSFLRKTDDSMAVTLANPKTIEYQICRTSLLPGCLKTIRENRKHALPIKVFEVSDVVFKNEALERRANNERHFCAVMAGHVSSFEVIHGLLDRVMKMLSIKLIDKDTEEAGYYISEGDDATFFPGRNATVHVRLERGVAVQQLGVFGVLHPEVMQNYDLPFSASALELNVEALL</sequence>
<dbReference type="Pfam" id="PF03483">
    <property type="entry name" value="B3_4"/>
    <property type="match status" value="1"/>
</dbReference>
<gene>
    <name evidence="17" type="ORF">BCR37DRAFT_380062</name>
</gene>
<evidence type="ECO:0000256" key="7">
    <source>
        <dbReference type="ARBA" id="ARBA00022598"/>
    </source>
</evidence>
<keyword evidence="11" id="KW-0460">Magnesium</keyword>
<evidence type="ECO:0000256" key="12">
    <source>
        <dbReference type="ARBA" id="ARBA00022917"/>
    </source>
</evidence>
<dbReference type="GO" id="GO:0003723">
    <property type="term" value="F:RNA binding"/>
    <property type="evidence" value="ECO:0007669"/>
    <property type="project" value="InterPro"/>
</dbReference>
<dbReference type="NCBIfam" id="TIGR00471">
    <property type="entry name" value="pheT_arch"/>
    <property type="match status" value="1"/>
</dbReference>
<dbReference type="Pfam" id="PF18262">
    <property type="entry name" value="PhetRS_B1"/>
    <property type="match status" value="1"/>
</dbReference>
<evidence type="ECO:0000256" key="5">
    <source>
        <dbReference type="ARBA" id="ARBA00012814"/>
    </source>
</evidence>
<dbReference type="GeneID" id="63786014"/>
<dbReference type="Pfam" id="PF03484">
    <property type="entry name" value="B5"/>
    <property type="match status" value="1"/>
</dbReference>
<dbReference type="FunFam" id="3.30.930.10:FF:000059">
    <property type="entry name" value="phenylalanine--tRNA ligase beta subunit"/>
    <property type="match status" value="1"/>
</dbReference>
<comment type="subcellular location">
    <subcellularLocation>
        <location evidence="2">Cytoplasm</location>
    </subcellularLocation>
</comment>
<evidence type="ECO:0000256" key="11">
    <source>
        <dbReference type="ARBA" id="ARBA00022842"/>
    </source>
</evidence>
<keyword evidence="13" id="KW-0030">Aminoacyl-tRNA synthetase</keyword>
<reference evidence="17 18" key="1">
    <citation type="submission" date="2016-07" db="EMBL/GenBank/DDBJ databases">
        <title>Pervasive Adenine N6-methylation of Active Genes in Fungi.</title>
        <authorList>
            <consortium name="DOE Joint Genome Institute"/>
            <person name="Mondo S.J."/>
            <person name="Dannebaum R.O."/>
            <person name="Kuo R.C."/>
            <person name="Labutti K."/>
            <person name="Haridas S."/>
            <person name="Kuo A."/>
            <person name="Salamov A."/>
            <person name="Ahrendt S.R."/>
            <person name="Lipzen A."/>
            <person name="Sullivan W."/>
            <person name="Andreopoulos W.B."/>
            <person name="Clum A."/>
            <person name="Lindquist E."/>
            <person name="Daum C."/>
            <person name="Ramamoorthy G.K."/>
            <person name="Gryganskyi A."/>
            <person name="Culley D."/>
            <person name="Magnuson J.K."/>
            <person name="James T.Y."/>
            <person name="O'Malley M.A."/>
            <person name="Stajich J.E."/>
            <person name="Spatafora J.W."/>
            <person name="Visel A."/>
            <person name="Grigoriev I.V."/>
        </authorList>
    </citation>
    <scope>NUCLEOTIDE SEQUENCE [LARGE SCALE GENOMIC DNA]</scope>
    <source>
        <strain evidence="17 18">12-1054</strain>
    </source>
</reference>
<dbReference type="GO" id="GO:0005524">
    <property type="term" value="F:ATP binding"/>
    <property type="evidence" value="ECO:0007669"/>
    <property type="project" value="UniProtKB-KW"/>
</dbReference>
<evidence type="ECO:0000259" key="16">
    <source>
        <dbReference type="PROSITE" id="PS51483"/>
    </source>
</evidence>
<dbReference type="Proteomes" id="UP000193685">
    <property type="component" value="Unassembled WGS sequence"/>
</dbReference>
<dbReference type="Gene3D" id="3.30.930.10">
    <property type="entry name" value="Bira Bifunctional Protein, Domain 2"/>
    <property type="match status" value="1"/>
</dbReference>
<keyword evidence="8" id="KW-0479">Metal-binding</keyword>
<evidence type="ECO:0000256" key="2">
    <source>
        <dbReference type="ARBA" id="ARBA00004496"/>
    </source>
</evidence>
<feature type="domain" description="B5" evidence="16">
    <location>
        <begin position="296"/>
        <end position="372"/>
    </location>
</feature>
<dbReference type="SMART" id="SM00873">
    <property type="entry name" value="B3_4"/>
    <property type="match status" value="1"/>
</dbReference>
<dbReference type="FunFam" id="3.50.40.10:FF:000002">
    <property type="entry name" value="phenylalanine--tRNA ligase beta subunit"/>
    <property type="match status" value="1"/>
</dbReference>
<dbReference type="Pfam" id="PF17759">
    <property type="entry name" value="tRNA_synthFbeta"/>
    <property type="match status" value="1"/>
</dbReference>
<dbReference type="EC" id="6.1.1.20" evidence="5"/>
<dbReference type="InterPro" id="IPR040659">
    <property type="entry name" value="PhetRS_B1"/>
</dbReference>
<comment type="catalytic activity">
    <reaction evidence="15">
        <text>tRNA(Phe) + L-phenylalanine + ATP = L-phenylalanyl-tRNA(Phe) + AMP + diphosphate + H(+)</text>
        <dbReference type="Rhea" id="RHEA:19413"/>
        <dbReference type="Rhea" id="RHEA-COMP:9668"/>
        <dbReference type="Rhea" id="RHEA-COMP:9699"/>
        <dbReference type="ChEBI" id="CHEBI:15378"/>
        <dbReference type="ChEBI" id="CHEBI:30616"/>
        <dbReference type="ChEBI" id="CHEBI:33019"/>
        <dbReference type="ChEBI" id="CHEBI:58095"/>
        <dbReference type="ChEBI" id="CHEBI:78442"/>
        <dbReference type="ChEBI" id="CHEBI:78531"/>
        <dbReference type="ChEBI" id="CHEBI:456215"/>
        <dbReference type="EC" id="6.1.1.20"/>
    </reaction>
</comment>
<dbReference type="PROSITE" id="PS51483">
    <property type="entry name" value="B5"/>
    <property type="match status" value="1"/>
</dbReference>
<dbReference type="InterPro" id="IPR041616">
    <property type="entry name" value="PheRS_beta_core"/>
</dbReference>
<evidence type="ECO:0000256" key="3">
    <source>
        <dbReference type="ARBA" id="ARBA00007438"/>
    </source>
</evidence>
<dbReference type="InterPro" id="IPR005146">
    <property type="entry name" value="B3/B4_tRNA-bd"/>
</dbReference>
<dbReference type="Gene3D" id="3.50.40.10">
    <property type="entry name" value="Phenylalanyl-trna Synthetase, Chain B, domain 3"/>
    <property type="match status" value="1"/>
</dbReference>
<dbReference type="GO" id="GO:0000287">
    <property type="term" value="F:magnesium ion binding"/>
    <property type="evidence" value="ECO:0007669"/>
    <property type="project" value="InterPro"/>
</dbReference>
<dbReference type="PANTHER" id="PTHR10947">
    <property type="entry name" value="PHENYLALANYL-TRNA SYNTHETASE BETA CHAIN AND LEUCINE-RICH REPEAT-CONTAINING PROTEIN 47"/>
    <property type="match status" value="1"/>
</dbReference>
<comment type="cofactor">
    <cofactor evidence="1">
        <name>Mg(2+)</name>
        <dbReference type="ChEBI" id="CHEBI:18420"/>
    </cofactor>
</comment>
<evidence type="ECO:0000313" key="18">
    <source>
        <dbReference type="Proteomes" id="UP000193685"/>
    </source>
</evidence>
<evidence type="ECO:0000256" key="14">
    <source>
        <dbReference type="ARBA" id="ARBA00033189"/>
    </source>
</evidence>
<evidence type="ECO:0000256" key="10">
    <source>
        <dbReference type="ARBA" id="ARBA00022840"/>
    </source>
</evidence>
<dbReference type="RefSeq" id="XP_040725257.1">
    <property type="nucleotide sequence ID" value="XM_040869415.1"/>
</dbReference>
<evidence type="ECO:0000256" key="4">
    <source>
        <dbReference type="ARBA" id="ARBA00011209"/>
    </source>
</evidence>
<dbReference type="SMART" id="SM00874">
    <property type="entry name" value="B5"/>
    <property type="match status" value="1"/>
</dbReference>
<keyword evidence="9" id="KW-0547">Nucleotide-binding</keyword>
<dbReference type="GO" id="GO:0006432">
    <property type="term" value="P:phenylalanyl-tRNA aminoacylation"/>
    <property type="evidence" value="ECO:0007669"/>
    <property type="project" value="InterPro"/>
</dbReference>